<comment type="caution">
    <text evidence="2">The sequence shown here is derived from an EMBL/GenBank/DDBJ whole genome shotgun (WGS) entry which is preliminary data.</text>
</comment>
<feature type="domain" description="BON" evidence="1">
    <location>
        <begin position="75"/>
        <end position="143"/>
    </location>
</feature>
<dbReference type="PROSITE" id="PS50914">
    <property type="entry name" value="BON"/>
    <property type="match status" value="2"/>
</dbReference>
<organism evidence="2 3">
    <name type="scientific">Geodia barretti</name>
    <name type="common">Barrett's horny sponge</name>
    <dbReference type="NCBI Taxonomy" id="519541"/>
    <lineage>
        <taxon>Eukaryota</taxon>
        <taxon>Metazoa</taxon>
        <taxon>Porifera</taxon>
        <taxon>Demospongiae</taxon>
        <taxon>Heteroscleromorpha</taxon>
        <taxon>Tetractinellida</taxon>
        <taxon>Astrophorina</taxon>
        <taxon>Geodiidae</taxon>
        <taxon>Geodia</taxon>
    </lineage>
</organism>
<accession>A0AA35REJ4</accession>
<evidence type="ECO:0000313" key="3">
    <source>
        <dbReference type="Proteomes" id="UP001174909"/>
    </source>
</evidence>
<gene>
    <name evidence="2" type="ORF">GBAR_LOCUS6507</name>
</gene>
<dbReference type="PANTHER" id="PTHR34606:SF15">
    <property type="entry name" value="BON DOMAIN-CONTAINING PROTEIN"/>
    <property type="match status" value="1"/>
</dbReference>
<feature type="domain" description="BON" evidence="1">
    <location>
        <begin position="152"/>
        <end position="220"/>
    </location>
</feature>
<evidence type="ECO:0000313" key="2">
    <source>
        <dbReference type="EMBL" id="CAI8009739.1"/>
    </source>
</evidence>
<dbReference type="PANTHER" id="PTHR34606">
    <property type="entry name" value="BON DOMAIN-CONTAINING PROTEIN"/>
    <property type="match status" value="1"/>
</dbReference>
<keyword evidence="3" id="KW-1185">Reference proteome</keyword>
<dbReference type="Pfam" id="PF04972">
    <property type="entry name" value="BON"/>
    <property type="match status" value="2"/>
</dbReference>
<dbReference type="InterPro" id="IPR007055">
    <property type="entry name" value="BON_dom"/>
</dbReference>
<dbReference type="SMART" id="SM00749">
    <property type="entry name" value="BON"/>
    <property type="match status" value="2"/>
</dbReference>
<dbReference type="EMBL" id="CASHTH010000988">
    <property type="protein sequence ID" value="CAI8009739.1"/>
    <property type="molecule type" value="Genomic_DNA"/>
</dbReference>
<dbReference type="AlphaFoldDB" id="A0AA35REJ4"/>
<name>A0AA35REJ4_GEOBA</name>
<dbReference type="InterPro" id="IPR014004">
    <property type="entry name" value="Transpt-assoc_nodulatn_dom_bac"/>
</dbReference>
<evidence type="ECO:0000259" key="1">
    <source>
        <dbReference type="PROSITE" id="PS50914"/>
    </source>
</evidence>
<dbReference type="Proteomes" id="UP001174909">
    <property type="component" value="Unassembled WGS sequence"/>
</dbReference>
<dbReference type="InterPro" id="IPR051686">
    <property type="entry name" value="Lipoprotein_DolP"/>
</dbReference>
<dbReference type="Gene3D" id="3.30.1340.30">
    <property type="match status" value="1"/>
</dbReference>
<reference evidence="2" key="1">
    <citation type="submission" date="2023-03" db="EMBL/GenBank/DDBJ databases">
        <authorList>
            <person name="Steffen K."/>
            <person name="Cardenas P."/>
        </authorList>
    </citation>
    <scope>NUCLEOTIDE SEQUENCE</scope>
</reference>
<protein>
    <submittedName>
        <fullName evidence="2">Uncharacterized protein in gshII 5'region</fullName>
    </submittedName>
</protein>
<proteinExistence type="predicted"/>
<sequence>MAVPLAGRVASRPKRGRNLTLLGRHPGRRTGLFAALSLLLTGSLMLSGCAELLVGAAATTGIAVAEERSIGDAVDDLTIRAELNHLFFQDDVELYQDVSFSVFEGRVLLKGSVPTLEARIHALRVAWQAVGVREVINELQVTDEGGILDYARDTWISAQLKGRLLVDGDVLSINYSVETVNGTVYLIGIAQDEAELVRVIEHARGIEDVKRVVSHVVLKDDRRRPVTP</sequence>